<sequence>MEQEVYKGTTTIGIVCSDGIVLASERRATMGHLIASREAKKVYQISSNAGLTLAGTVGDAQQIVRAMTVESKLYEMRRKEPVTIKGLATMLSNMLNSNRYYPFGVQLLIGGVDKKGASLYSLDALGGIIEESRAVSTGSGSPIAYGVLEDHYKENMTVDEGAQLAIRALHNAMKRDSASGDAISVVKITDGKFIRMEDEDVLEYRKSLN</sequence>
<comment type="similarity">
    <text evidence="9">Belongs to the peptidase T1B family.</text>
</comment>
<dbReference type="PANTHER" id="PTHR32194">
    <property type="entry name" value="METALLOPROTEASE TLDD"/>
    <property type="match status" value="1"/>
</dbReference>
<dbReference type="GeneID" id="85194564"/>
<dbReference type="InterPro" id="IPR023333">
    <property type="entry name" value="Proteasome_suB-type"/>
</dbReference>
<evidence type="ECO:0000256" key="2">
    <source>
        <dbReference type="ARBA" id="ARBA00022490"/>
    </source>
</evidence>
<feature type="active site" description="Nucleophile" evidence="9 10">
    <location>
        <position position="9"/>
    </location>
</feature>
<evidence type="ECO:0000256" key="6">
    <source>
        <dbReference type="ARBA" id="ARBA00022813"/>
    </source>
</evidence>
<dbReference type="GO" id="GO:0004298">
    <property type="term" value="F:threonine-type endopeptidase activity"/>
    <property type="evidence" value="ECO:0007669"/>
    <property type="project" value="UniProtKB-UniRule"/>
</dbReference>
<dbReference type="GO" id="GO:0005737">
    <property type="term" value="C:cytoplasm"/>
    <property type="evidence" value="ECO:0007669"/>
    <property type="project" value="UniProtKB-SubCell"/>
</dbReference>
<name>A0AA96V034_9EURY</name>
<keyword evidence="12" id="KW-1185">Reference proteome</keyword>
<dbReference type="Gene3D" id="3.60.20.10">
    <property type="entry name" value="Glutamine Phosphoribosylpyrophosphate, subunit 1, domain 1"/>
    <property type="match status" value="1"/>
</dbReference>
<evidence type="ECO:0000256" key="10">
    <source>
        <dbReference type="PIRSR" id="PIRSR600243-1"/>
    </source>
</evidence>
<dbReference type="EC" id="3.4.25.1" evidence="9"/>
<gene>
    <name evidence="11" type="primary">prcB</name>
    <name evidence="9" type="synonym">psmB</name>
    <name evidence="11" type="ORF">MmiHf6_01300</name>
</gene>
<dbReference type="KEGG" id="mehf:MmiHf6_01300"/>
<comment type="subcellular location">
    <subcellularLocation>
        <location evidence="9">Cytoplasm</location>
    </subcellularLocation>
</comment>
<evidence type="ECO:0000256" key="7">
    <source>
        <dbReference type="ARBA" id="ARBA00022942"/>
    </source>
</evidence>
<keyword evidence="4 9" id="KW-0888">Threonine protease</keyword>
<dbReference type="Proteomes" id="UP001302978">
    <property type="component" value="Chromosome"/>
</dbReference>
<comment type="catalytic activity">
    <reaction evidence="1 9">
        <text>Cleavage of peptide bonds with very broad specificity.</text>
        <dbReference type="EC" id="3.4.25.1"/>
    </reaction>
</comment>
<dbReference type="HAMAP" id="MF_02113_A">
    <property type="entry name" value="Proteasome_B_A"/>
    <property type="match status" value="1"/>
</dbReference>
<dbReference type="AlphaFoldDB" id="A0AA96V034"/>
<evidence type="ECO:0000256" key="1">
    <source>
        <dbReference type="ARBA" id="ARBA00001198"/>
    </source>
</evidence>
<dbReference type="InterPro" id="IPR019983">
    <property type="entry name" value="Pept_T1A_Psome_bsu_arc"/>
</dbReference>
<dbReference type="InterPro" id="IPR016050">
    <property type="entry name" value="Proteasome_bsu_CS"/>
</dbReference>
<keyword evidence="2 9" id="KW-0963">Cytoplasm</keyword>
<dbReference type="InterPro" id="IPR000243">
    <property type="entry name" value="Pept_T1A_subB"/>
</dbReference>
<dbReference type="GO" id="GO:0019774">
    <property type="term" value="C:proteasome core complex, beta-subunit complex"/>
    <property type="evidence" value="ECO:0007669"/>
    <property type="project" value="UniProtKB-UniRule"/>
</dbReference>
<keyword evidence="6 9" id="KW-0068">Autocatalytic cleavage</keyword>
<dbReference type="InterPro" id="IPR029055">
    <property type="entry name" value="Ntn_hydrolases_N"/>
</dbReference>
<dbReference type="NCBIfam" id="TIGR03634">
    <property type="entry name" value="arc_protsome_B"/>
    <property type="match status" value="1"/>
</dbReference>
<dbReference type="PROSITE" id="PS51476">
    <property type="entry name" value="PROTEASOME_BETA_2"/>
    <property type="match status" value="1"/>
</dbReference>
<comment type="subunit">
    <text evidence="9">The 20S proteasome core is composed of 14 alpha and 14 beta subunits that assemble into four stacked heptameric rings, resulting in a barrel-shaped structure. The two inner rings, each composed of seven catalytic beta subunits, are sandwiched by two outer rings, each composed of seven alpha subunits. The catalytic chamber with the active sites is on the inside of the barrel. Has a gated structure, the ends of the cylinder being occluded by the N-termini of the alpha-subunits. Is capped at one or both ends by the proteasome regulatory ATPase, PAN.</text>
</comment>
<feature type="propeptide" id="PRO_5041504485" description="Removed in mature form; by autocatalysis" evidence="9">
    <location>
        <begin position="1"/>
        <end position="8"/>
    </location>
</feature>
<keyword evidence="8 9" id="KW-0865">Zymogen</keyword>
<evidence type="ECO:0000256" key="9">
    <source>
        <dbReference type="HAMAP-Rule" id="MF_02113"/>
    </source>
</evidence>
<protein>
    <recommendedName>
        <fullName evidence="9">Proteasome subunit beta</fullName>
        <ecNumber evidence="9">3.4.25.1</ecNumber>
    </recommendedName>
    <alternativeName>
        <fullName evidence="9">20S proteasome beta subunit</fullName>
    </alternativeName>
    <alternativeName>
        <fullName evidence="9">Proteasome core protein PsmB</fullName>
    </alternativeName>
</protein>
<keyword evidence="5 9" id="KW-0378">Hydrolase</keyword>
<evidence type="ECO:0000313" key="12">
    <source>
        <dbReference type="Proteomes" id="UP001302978"/>
    </source>
</evidence>
<keyword evidence="3 9" id="KW-0645">Protease</keyword>
<comment type="function">
    <text evidence="9">Component of the proteasome core, a large protease complex with broad specificity involved in protein degradation.</text>
</comment>
<dbReference type="SUPFAM" id="SSF56235">
    <property type="entry name" value="N-terminal nucleophile aminohydrolases (Ntn hydrolases)"/>
    <property type="match status" value="1"/>
</dbReference>
<evidence type="ECO:0000256" key="4">
    <source>
        <dbReference type="ARBA" id="ARBA00022698"/>
    </source>
</evidence>
<keyword evidence="7 9" id="KW-0647">Proteasome</keyword>
<dbReference type="CDD" id="cd03764">
    <property type="entry name" value="proteasome_beta_archeal"/>
    <property type="match status" value="1"/>
</dbReference>
<comment type="activity regulation">
    <text evidence="9">The formation of the proteasomal ATPase PAN-20S proteasome complex, via the docking of the C-termini of PAN into the intersubunit pockets in the alpha-rings, triggers opening of the gate for substrate entry. Interconversion between the open-gate and close-gate conformations leads to a dynamic regulation of the 20S proteasome proteolysis activity.</text>
</comment>
<dbReference type="FunFam" id="3.60.20.10:FF:000049">
    <property type="entry name" value="Proteasome subunit beta"/>
    <property type="match status" value="1"/>
</dbReference>
<evidence type="ECO:0000313" key="11">
    <source>
        <dbReference type="EMBL" id="WNY22845.1"/>
    </source>
</evidence>
<dbReference type="InterPro" id="IPR001353">
    <property type="entry name" value="Proteasome_sua/b"/>
</dbReference>
<evidence type="ECO:0000256" key="5">
    <source>
        <dbReference type="ARBA" id="ARBA00022801"/>
    </source>
</evidence>
<feature type="chain" id="PRO_5041504484" description="Proteasome subunit beta" evidence="9">
    <location>
        <begin position="9"/>
        <end position="209"/>
    </location>
</feature>
<dbReference type="Pfam" id="PF00227">
    <property type="entry name" value="Proteasome"/>
    <property type="match status" value="1"/>
</dbReference>
<dbReference type="PANTHER" id="PTHR32194:SF0">
    <property type="entry name" value="ATP-DEPENDENT PROTEASE SUBUNIT HSLV"/>
    <property type="match status" value="1"/>
</dbReference>
<proteinExistence type="inferred from homology"/>
<evidence type="ECO:0000256" key="3">
    <source>
        <dbReference type="ARBA" id="ARBA00022670"/>
    </source>
</evidence>
<dbReference type="RefSeq" id="WP_316557812.1">
    <property type="nucleotide sequence ID" value="NZ_CP131059.1"/>
</dbReference>
<dbReference type="PRINTS" id="PR00141">
    <property type="entry name" value="PROTEASOME"/>
</dbReference>
<organism evidence="11 12">
    <name type="scientific">Methanimicrococcus hongohii</name>
    <dbReference type="NCBI Taxonomy" id="3028295"/>
    <lineage>
        <taxon>Archaea</taxon>
        <taxon>Methanobacteriati</taxon>
        <taxon>Methanobacteriota</taxon>
        <taxon>Stenosarchaea group</taxon>
        <taxon>Methanomicrobia</taxon>
        <taxon>Methanosarcinales</taxon>
        <taxon>Methanosarcinaceae</taxon>
        <taxon>Methanimicrococcus</taxon>
    </lineage>
</organism>
<reference evidence="11 12" key="1">
    <citation type="submission" date="2023-07" db="EMBL/GenBank/DDBJ databases">
        <title>Closed genoem sequence of Methanomicrococcus sp. Hf6.</title>
        <authorList>
            <person name="Poehlein A."/>
            <person name="Protasov E."/>
            <person name="Platt K."/>
            <person name="Reeh H."/>
            <person name="Daniel R."/>
            <person name="Brune A."/>
        </authorList>
    </citation>
    <scope>NUCLEOTIDE SEQUENCE [LARGE SCALE GENOMIC DNA]</scope>
    <source>
        <strain evidence="11 12">Hf6</strain>
    </source>
</reference>
<accession>A0AA96V034</accession>
<dbReference type="EMBL" id="CP131059">
    <property type="protein sequence ID" value="WNY22845.1"/>
    <property type="molecule type" value="Genomic_DNA"/>
</dbReference>
<dbReference type="PROSITE" id="PS00854">
    <property type="entry name" value="PROTEASOME_BETA_1"/>
    <property type="match status" value="1"/>
</dbReference>
<dbReference type="GO" id="GO:0010498">
    <property type="term" value="P:proteasomal protein catabolic process"/>
    <property type="evidence" value="ECO:0007669"/>
    <property type="project" value="UniProtKB-UniRule"/>
</dbReference>
<evidence type="ECO:0000256" key="8">
    <source>
        <dbReference type="ARBA" id="ARBA00023145"/>
    </source>
</evidence>